<comment type="caution">
    <text evidence="6">The sequence shown here is derived from an EMBL/GenBank/DDBJ whole genome shotgun (WGS) entry which is preliminary data.</text>
</comment>
<reference evidence="6" key="1">
    <citation type="submission" date="2020-09" db="EMBL/GenBank/DDBJ databases">
        <title>Genome-Enabled Discovery of Anthraquinone Biosynthesis in Senna tora.</title>
        <authorList>
            <person name="Kang S.-H."/>
            <person name="Pandey R.P."/>
            <person name="Lee C.-M."/>
            <person name="Sim J.-S."/>
            <person name="Jeong J.-T."/>
            <person name="Choi B.-S."/>
            <person name="Jung M."/>
            <person name="Ginzburg D."/>
            <person name="Zhao K."/>
            <person name="Won S.Y."/>
            <person name="Oh T.-J."/>
            <person name="Yu Y."/>
            <person name="Kim N.-H."/>
            <person name="Lee O.R."/>
            <person name="Lee T.-H."/>
            <person name="Bashyal P."/>
            <person name="Kim T.-S."/>
            <person name="Lee W.-H."/>
            <person name="Kawkins C."/>
            <person name="Kim C.-K."/>
            <person name="Kim J.S."/>
            <person name="Ahn B.O."/>
            <person name="Rhee S.Y."/>
            <person name="Sohng J.K."/>
        </authorList>
    </citation>
    <scope>NUCLEOTIDE SEQUENCE</scope>
    <source>
        <tissue evidence="6">Leaf</tissue>
    </source>
</reference>
<feature type="domain" description="NPH3" evidence="5">
    <location>
        <begin position="16"/>
        <end position="284"/>
    </location>
</feature>
<evidence type="ECO:0000313" key="6">
    <source>
        <dbReference type="EMBL" id="KAF7814331.1"/>
    </source>
</evidence>
<dbReference type="OrthoDB" id="680561at2759"/>
<keyword evidence="7" id="KW-1185">Reference proteome</keyword>
<dbReference type="AlphaFoldDB" id="A0A834T2Z8"/>
<feature type="compositionally biased region" description="Acidic residues" evidence="4">
    <location>
        <begin position="372"/>
        <end position="383"/>
    </location>
</feature>
<dbReference type="InterPro" id="IPR043454">
    <property type="entry name" value="NPH3/RPT2-like"/>
</dbReference>
<dbReference type="EMBL" id="JAAIUW010000009">
    <property type="protein sequence ID" value="KAF7814331.1"/>
    <property type="molecule type" value="Genomic_DNA"/>
</dbReference>
<evidence type="ECO:0000256" key="2">
    <source>
        <dbReference type="PROSITE-ProRule" id="PRU00982"/>
    </source>
</evidence>
<dbReference type="Proteomes" id="UP000634136">
    <property type="component" value="Unassembled WGS sequence"/>
</dbReference>
<feature type="region of interest" description="Disordered" evidence="4">
    <location>
        <begin position="363"/>
        <end position="407"/>
    </location>
</feature>
<evidence type="ECO:0000256" key="3">
    <source>
        <dbReference type="SAM" id="Coils"/>
    </source>
</evidence>
<feature type="coiled-coil region" evidence="3">
    <location>
        <begin position="307"/>
        <end position="341"/>
    </location>
</feature>
<dbReference type="Pfam" id="PF03000">
    <property type="entry name" value="NPH3"/>
    <property type="match status" value="1"/>
</dbReference>
<evidence type="ECO:0000259" key="5">
    <source>
        <dbReference type="PROSITE" id="PS51649"/>
    </source>
</evidence>
<dbReference type="GO" id="GO:0016567">
    <property type="term" value="P:protein ubiquitination"/>
    <property type="evidence" value="ECO:0007669"/>
    <property type="project" value="UniProtKB-UniPathway"/>
</dbReference>
<comment type="similarity">
    <text evidence="2">Belongs to the NPH3 family.</text>
</comment>
<evidence type="ECO:0000313" key="7">
    <source>
        <dbReference type="Proteomes" id="UP000634136"/>
    </source>
</evidence>
<proteinExistence type="inferred from homology"/>
<dbReference type="InterPro" id="IPR027356">
    <property type="entry name" value="NPH3_dom"/>
</dbReference>
<dbReference type="PROSITE" id="PS51649">
    <property type="entry name" value="NPH3"/>
    <property type="match status" value="1"/>
</dbReference>
<sequence length="407" mass="45592">MKNQSQPESKPSSQSEGLIDDACILDIDFFVKTLSGIKSKGVCPDLIASIITHYAAKWLPDDLSSNDAVQPQSVVAVSWMKKRFFVETLIGVLPREKTSIPCDFLLRLLRTANMVGVGPTSRRELEKRISWRLEEASLKELMIPSFGLGRTCGTALDVEVVIRLVKGFVGLDGSSSSEAAMLKVAKLVDFYLAEAAMDANLSLCEFVTLASALPAHARATDDGLYRAVDTYLKVHPGLSKQERKGLCRLIDSGKLTLEASLHAAQNERLPVRAVIQVLFSEQTKLLTRHMDRGLEQPARCVSKREMMNGQQMEMKKLREDVVRLEGQCNALQVQMERMMVEKKTKKMGGMFKWRRKLGMSKSVMGVEKKEEGDDGDDGVEEERETPMDMKARLVKGRRSHKWRRSIS</sequence>
<dbReference type="PANTHER" id="PTHR32370">
    <property type="entry name" value="OS12G0117600 PROTEIN"/>
    <property type="match status" value="1"/>
</dbReference>
<feature type="compositionally biased region" description="Basic residues" evidence="4">
    <location>
        <begin position="392"/>
        <end position="407"/>
    </location>
</feature>
<keyword evidence="3" id="KW-0175">Coiled coil</keyword>
<protein>
    <submittedName>
        <fullName evidence="6">Root phototropism protein 3-like</fullName>
    </submittedName>
</protein>
<keyword evidence="1" id="KW-0833">Ubl conjugation pathway</keyword>
<evidence type="ECO:0000256" key="4">
    <source>
        <dbReference type="SAM" id="MobiDB-lite"/>
    </source>
</evidence>
<accession>A0A834T2Z8</accession>
<evidence type="ECO:0000256" key="1">
    <source>
        <dbReference type="ARBA" id="ARBA00022786"/>
    </source>
</evidence>
<name>A0A834T2Z8_9FABA</name>
<organism evidence="6 7">
    <name type="scientific">Senna tora</name>
    <dbReference type="NCBI Taxonomy" id="362788"/>
    <lineage>
        <taxon>Eukaryota</taxon>
        <taxon>Viridiplantae</taxon>
        <taxon>Streptophyta</taxon>
        <taxon>Embryophyta</taxon>
        <taxon>Tracheophyta</taxon>
        <taxon>Spermatophyta</taxon>
        <taxon>Magnoliopsida</taxon>
        <taxon>eudicotyledons</taxon>
        <taxon>Gunneridae</taxon>
        <taxon>Pentapetalae</taxon>
        <taxon>rosids</taxon>
        <taxon>fabids</taxon>
        <taxon>Fabales</taxon>
        <taxon>Fabaceae</taxon>
        <taxon>Caesalpinioideae</taxon>
        <taxon>Cassia clade</taxon>
        <taxon>Senna</taxon>
    </lineage>
</organism>
<dbReference type="UniPathway" id="UPA00143"/>
<gene>
    <name evidence="6" type="ORF">G2W53_028300</name>
</gene>